<evidence type="ECO:0000256" key="4">
    <source>
        <dbReference type="ARBA" id="ARBA00016207"/>
    </source>
</evidence>
<sequence>MPATQARYQAPSYSRPVAMPGKTPSKIPVAYPAPYGRVAISPPQRGASVSSSAVPSLTSDSGSNSSDCDSHNGGTPSIDLVELLNEKLSVTVDREPLDRSLAKQAQTSGELNAKNRELMELQALAQRRLKNNRANFADGMKAAKEAKKDLEWTQKRVNNLKTKTERKYPTEYRKASQRYPSPEH</sequence>
<accession>A0ABR4AAC3</accession>
<protein>
    <recommendedName>
        <fullName evidence="4">Biogenesis of lysosome-related organelles complex 1 subunit KXD1</fullName>
    </recommendedName>
    <alternativeName>
        <fullName evidence="7">KxDL homolog</fullName>
    </alternativeName>
</protein>
<comment type="similarity">
    <text evidence="3">Belongs to the KXD1 family.</text>
</comment>
<reference evidence="10 11" key="1">
    <citation type="submission" date="2024-09" db="EMBL/GenBank/DDBJ databases">
        <title>Rethinking Asexuality: The Enigmatic Case of Functional Sexual Genes in Lepraria (Stereocaulaceae).</title>
        <authorList>
            <person name="Doellman M."/>
            <person name="Sun Y."/>
            <person name="Barcenas-Pena A."/>
            <person name="Lumbsch H.T."/>
            <person name="Grewe F."/>
        </authorList>
    </citation>
    <scope>NUCLEOTIDE SEQUENCE [LARGE SCALE GENOMIC DNA]</scope>
    <source>
        <strain evidence="10 11">Mercado 3170</strain>
    </source>
</reference>
<evidence type="ECO:0000256" key="8">
    <source>
        <dbReference type="SAM" id="MobiDB-lite"/>
    </source>
</evidence>
<comment type="subcellular location">
    <subcellularLocation>
        <location evidence="2">Endosome</location>
    </subcellularLocation>
</comment>
<keyword evidence="11" id="KW-1185">Reference proteome</keyword>
<comment type="caution">
    <text evidence="10">The sequence shown here is derived from an EMBL/GenBank/DDBJ whole genome shotgun (WGS) entry which is preliminary data.</text>
</comment>
<evidence type="ECO:0000313" key="10">
    <source>
        <dbReference type="EMBL" id="KAL2042386.1"/>
    </source>
</evidence>
<comment type="function">
    <text evidence="1">Component of the biogenesis of lysosome-related organelles complex-1 (BLOC-1) involved in endosomal cargo sorting.</text>
</comment>
<dbReference type="PANTHER" id="PTHR37787:SF1">
    <property type="entry name" value="BIOGENESIS OF LYSOSOME-RELATED ORGANELLES COMPLEX 1 SUBUNIT KXD1"/>
    <property type="match status" value="1"/>
</dbReference>
<feature type="region of interest" description="Disordered" evidence="8">
    <location>
        <begin position="1"/>
        <end position="77"/>
    </location>
</feature>
<dbReference type="Proteomes" id="UP001590950">
    <property type="component" value="Unassembled WGS sequence"/>
</dbReference>
<dbReference type="InterPro" id="IPR019371">
    <property type="entry name" value="KxDL_dom"/>
</dbReference>
<proteinExistence type="inferred from homology"/>
<feature type="region of interest" description="Disordered" evidence="8">
    <location>
        <begin position="154"/>
        <end position="184"/>
    </location>
</feature>
<dbReference type="InterPro" id="IPR051390">
    <property type="entry name" value="BLOC-1_subunit_KXD1"/>
</dbReference>
<evidence type="ECO:0000256" key="1">
    <source>
        <dbReference type="ARBA" id="ARBA00002069"/>
    </source>
</evidence>
<evidence type="ECO:0000256" key="3">
    <source>
        <dbReference type="ARBA" id="ARBA00005913"/>
    </source>
</evidence>
<feature type="compositionally biased region" description="Basic and acidic residues" evidence="8">
    <location>
        <begin position="162"/>
        <end position="174"/>
    </location>
</feature>
<dbReference type="Pfam" id="PF10241">
    <property type="entry name" value="KxDL"/>
    <property type="match status" value="1"/>
</dbReference>
<evidence type="ECO:0000256" key="2">
    <source>
        <dbReference type="ARBA" id="ARBA00004177"/>
    </source>
</evidence>
<evidence type="ECO:0000313" key="11">
    <source>
        <dbReference type="Proteomes" id="UP001590950"/>
    </source>
</evidence>
<evidence type="ECO:0000256" key="7">
    <source>
        <dbReference type="ARBA" id="ARBA00029808"/>
    </source>
</evidence>
<evidence type="ECO:0000256" key="5">
    <source>
        <dbReference type="ARBA" id="ARBA00022448"/>
    </source>
</evidence>
<feature type="domain" description="KxDL" evidence="9">
    <location>
        <begin position="88"/>
        <end position="172"/>
    </location>
</feature>
<gene>
    <name evidence="10" type="ORF">N7G274_004876</name>
</gene>
<evidence type="ECO:0000259" key="9">
    <source>
        <dbReference type="Pfam" id="PF10241"/>
    </source>
</evidence>
<evidence type="ECO:0000256" key="6">
    <source>
        <dbReference type="ARBA" id="ARBA00022753"/>
    </source>
</evidence>
<dbReference type="PANTHER" id="PTHR37787">
    <property type="entry name" value="BIOGENESIS OF LYSOSOME-RELATED ORGANELLES COMPLEX 1 SUBUNIT KXD1"/>
    <property type="match status" value="1"/>
</dbReference>
<keyword evidence="5" id="KW-0813">Transport</keyword>
<dbReference type="EMBL" id="JBEFKJ010000014">
    <property type="protein sequence ID" value="KAL2042386.1"/>
    <property type="molecule type" value="Genomic_DNA"/>
</dbReference>
<feature type="compositionally biased region" description="Low complexity" evidence="8">
    <location>
        <begin position="47"/>
        <end position="67"/>
    </location>
</feature>
<name>A0ABR4AAC3_9LECA</name>
<keyword evidence="6" id="KW-0967">Endosome</keyword>
<organism evidence="10 11">
    <name type="scientific">Stereocaulon virgatum</name>
    <dbReference type="NCBI Taxonomy" id="373712"/>
    <lineage>
        <taxon>Eukaryota</taxon>
        <taxon>Fungi</taxon>
        <taxon>Dikarya</taxon>
        <taxon>Ascomycota</taxon>
        <taxon>Pezizomycotina</taxon>
        <taxon>Lecanoromycetes</taxon>
        <taxon>OSLEUM clade</taxon>
        <taxon>Lecanoromycetidae</taxon>
        <taxon>Lecanorales</taxon>
        <taxon>Lecanorineae</taxon>
        <taxon>Stereocaulaceae</taxon>
        <taxon>Stereocaulon</taxon>
    </lineage>
</organism>